<protein>
    <submittedName>
        <fullName evidence="2">Uncharacterized protein</fullName>
    </submittedName>
</protein>
<evidence type="ECO:0000256" key="1">
    <source>
        <dbReference type="SAM" id="Phobius"/>
    </source>
</evidence>
<sequence length="130" mass="15038">MEQISNKPNHRSRRWTKKNRSSAALDSLHPNQNLCLCKPLYVLFDLNRIKQILKFIFSSDPVCFSVRYYIGLLCIGPFIAGLKYKYAIKNGDIGMYLFLTVPVCGIIGLICGYSRYTFPFMCCWSMGRKF</sequence>
<keyword evidence="1" id="KW-0812">Transmembrane</keyword>
<organism evidence="2">
    <name type="scientific">Satyrvirus sp</name>
    <dbReference type="NCBI Taxonomy" id="2487771"/>
    <lineage>
        <taxon>Viruses</taxon>
        <taxon>Varidnaviria</taxon>
        <taxon>Bamfordvirae</taxon>
        <taxon>Nucleocytoviricota</taxon>
        <taxon>Megaviricetes</taxon>
        <taxon>Imitervirales</taxon>
        <taxon>Mimiviridae</taxon>
        <taxon>Megamimivirinae</taxon>
    </lineage>
</organism>
<dbReference type="EMBL" id="MK072453">
    <property type="protein sequence ID" value="AYV85452.1"/>
    <property type="molecule type" value="Genomic_DNA"/>
</dbReference>
<name>A0A3G5AE36_9VIRU</name>
<evidence type="ECO:0000313" key="2">
    <source>
        <dbReference type="EMBL" id="AYV85452.1"/>
    </source>
</evidence>
<keyword evidence="1" id="KW-1133">Transmembrane helix</keyword>
<proteinExistence type="predicted"/>
<feature type="transmembrane region" description="Helical" evidence="1">
    <location>
        <begin position="96"/>
        <end position="116"/>
    </location>
</feature>
<gene>
    <name evidence="2" type="ORF">Satyrvirus17_12</name>
</gene>
<reference evidence="2" key="1">
    <citation type="submission" date="2018-10" db="EMBL/GenBank/DDBJ databases">
        <title>Hidden diversity of soil giant viruses.</title>
        <authorList>
            <person name="Schulz F."/>
            <person name="Alteio L."/>
            <person name="Goudeau D."/>
            <person name="Ryan E.M."/>
            <person name="Malmstrom R.R."/>
            <person name="Blanchard J."/>
            <person name="Woyke T."/>
        </authorList>
    </citation>
    <scope>NUCLEOTIDE SEQUENCE</scope>
    <source>
        <strain evidence="2">SAV1</strain>
    </source>
</reference>
<keyword evidence="1" id="KW-0472">Membrane</keyword>
<feature type="transmembrane region" description="Helical" evidence="1">
    <location>
        <begin position="66"/>
        <end position="84"/>
    </location>
</feature>
<accession>A0A3G5AE36</accession>